<dbReference type="Gene3D" id="3.30.830.10">
    <property type="entry name" value="Metalloenzyme, LuxS/M16 peptidase-like"/>
    <property type="match status" value="2"/>
</dbReference>
<dbReference type="Pfam" id="PF05193">
    <property type="entry name" value="Peptidase_M16_C"/>
    <property type="match status" value="1"/>
</dbReference>
<dbReference type="InterPro" id="IPR050361">
    <property type="entry name" value="MPP/UQCRC_Complex"/>
</dbReference>
<dbReference type="InterPro" id="IPR011765">
    <property type="entry name" value="Pept_M16_N"/>
</dbReference>
<keyword evidence="5" id="KW-0809">Transit peptide</keyword>
<dbReference type="InParanoid" id="A0A067MH08"/>
<keyword evidence="8" id="KW-0472">Membrane</keyword>
<sequence>MLAAAARRSGVRVPLKRSFATATDVAGLKVATLNNGQPTASISLIVKAGSRFESKPGVAHALKNFAFKNTSDKSSLRIVREAELFGGVLSSTLGREHLALTAEFLPGDEAYFAELLSSLATSTKFTTHELNESVTSAVHAESLAALSSPAAHAVELAHTIAFRRGLGRPLFASPHSSITAEDVKSFAATAFSQGNIAVLGTGIDGNVLTKLVEKYFTGLASSTTSSASASQYFGGETRIDAPGAPTIFIGYGTTSPAPTLAVLASLLDPTPSLKWTTGTSPLAALPEGATAQVVHLPYTDAALFGVVVQAQTVDGVKEAGKAVVQALKNVASGSVKDEEVKKAIAKAKFAAASTIESRDGLLTAFAPQLLANTGTTLDALFTSFDKVSASAFSQATSELIKSKPTYVSIGEAHSMPFADELGL</sequence>
<dbReference type="OrthoDB" id="6369905at2759"/>
<accession>A0A067MH08</accession>
<keyword evidence="2" id="KW-0813">Transport</keyword>
<dbReference type="PANTHER" id="PTHR11851:SF209">
    <property type="entry name" value="CYTOCHROME B-C1 COMPLEX SUBUNIT 2, MITOCHONDRIAL"/>
    <property type="match status" value="1"/>
</dbReference>
<evidence type="ECO:0000313" key="13">
    <source>
        <dbReference type="EMBL" id="KDQ11192.1"/>
    </source>
</evidence>
<keyword evidence="14" id="KW-1185">Reference proteome</keyword>
<dbReference type="AlphaFoldDB" id="A0A067MH08"/>
<evidence type="ECO:0000259" key="12">
    <source>
        <dbReference type="Pfam" id="PF05193"/>
    </source>
</evidence>
<evidence type="ECO:0000256" key="2">
    <source>
        <dbReference type="ARBA" id="ARBA00022448"/>
    </source>
</evidence>
<comment type="similarity">
    <text evidence="9">Belongs to the peptidase M16 family. UQCRC2/QCR2 subfamily.</text>
</comment>
<evidence type="ECO:0000256" key="10">
    <source>
        <dbReference type="ARBA" id="ARBA00040751"/>
    </source>
</evidence>
<name>A0A067MH08_BOTB1</name>
<comment type="subcellular location">
    <subcellularLocation>
        <location evidence="1">Mitochondrion inner membrane</location>
        <topology evidence="1">Peripheral membrane protein</topology>
        <orientation evidence="1">Matrix side</orientation>
    </subcellularLocation>
</comment>
<dbReference type="Proteomes" id="UP000027195">
    <property type="component" value="Unassembled WGS sequence"/>
</dbReference>
<feature type="domain" description="Peptidase M16 C-terminal" evidence="12">
    <location>
        <begin position="177"/>
        <end position="345"/>
    </location>
</feature>
<keyword evidence="3" id="KW-0679">Respiratory chain</keyword>
<evidence type="ECO:0000259" key="11">
    <source>
        <dbReference type="Pfam" id="PF00675"/>
    </source>
</evidence>
<keyword evidence="4" id="KW-0999">Mitochondrion inner membrane</keyword>
<evidence type="ECO:0000256" key="5">
    <source>
        <dbReference type="ARBA" id="ARBA00022946"/>
    </source>
</evidence>
<dbReference type="STRING" id="930990.A0A067MH08"/>
<dbReference type="GO" id="GO:0005743">
    <property type="term" value="C:mitochondrial inner membrane"/>
    <property type="evidence" value="ECO:0007669"/>
    <property type="project" value="UniProtKB-SubCell"/>
</dbReference>
<proteinExistence type="inferred from homology"/>
<reference evidence="14" key="1">
    <citation type="journal article" date="2014" name="Proc. Natl. Acad. Sci. U.S.A.">
        <title>Extensive sampling of basidiomycete genomes demonstrates inadequacy of the white-rot/brown-rot paradigm for wood decay fungi.</title>
        <authorList>
            <person name="Riley R."/>
            <person name="Salamov A.A."/>
            <person name="Brown D.W."/>
            <person name="Nagy L.G."/>
            <person name="Floudas D."/>
            <person name="Held B.W."/>
            <person name="Levasseur A."/>
            <person name="Lombard V."/>
            <person name="Morin E."/>
            <person name="Otillar R."/>
            <person name="Lindquist E.A."/>
            <person name="Sun H."/>
            <person name="LaButti K.M."/>
            <person name="Schmutz J."/>
            <person name="Jabbour D."/>
            <person name="Luo H."/>
            <person name="Baker S.E."/>
            <person name="Pisabarro A.G."/>
            <person name="Walton J.D."/>
            <person name="Blanchette R.A."/>
            <person name="Henrissat B."/>
            <person name="Martin F."/>
            <person name="Cullen D."/>
            <person name="Hibbett D.S."/>
            <person name="Grigoriev I.V."/>
        </authorList>
    </citation>
    <scope>NUCLEOTIDE SEQUENCE [LARGE SCALE GENOMIC DNA]</scope>
    <source>
        <strain evidence="14">FD-172 SS1</strain>
    </source>
</reference>
<gene>
    <name evidence="13" type="ORF">BOTBODRAFT_114630</name>
</gene>
<dbReference type="InterPro" id="IPR007863">
    <property type="entry name" value="Peptidase_M16_C"/>
</dbReference>
<evidence type="ECO:0000256" key="3">
    <source>
        <dbReference type="ARBA" id="ARBA00022660"/>
    </source>
</evidence>
<evidence type="ECO:0000313" key="14">
    <source>
        <dbReference type="Proteomes" id="UP000027195"/>
    </source>
</evidence>
<feature type="domain" description="Peptidase M16 N-terminal" evidence="11">
    <location>
        <begin position="29"/>
        <end position="171"/>
    </location>
</feature>
<dbReference type="EMBL" id="KL198060">
    <property type="protein sequence ID" value="KDQ11192.1"/>
    <property type="molecule type" value="Genomic_DNA"/>
</dbReference>
<evidence type="ECO:0000256" key="9">
    <source>
        <dbReference type="ARBA" id="ARBA00038146"/>
    </source>
</evidence>
<dbReference type="HOGENOM" id="CLU_009902_0_1_1"/>
<dbReference type="GO" id="GO:0046872">
    <property type="term" value="F:metal ion binding"/>
    <property type="evidence" value="ECO:0007669"/>
    <property type="project" value="InterPro"/>
</dbReference>
<organism evidence="13 14">
    <name type="scientific">Botryobasidium botryosum (strain FD-172 SS1)</name>
    <dbReference type="NCBI Taxonomy" id="930990"/>
    <lineage>
        <taxon>Eukaryota</taxon>
        <taxon>Fungi</taxon>
        <taxon>Dikarya</taxon>
        <taxon>Basidiomycota</taxon>
        <taxon>Agaricomycotina</taxon>
        <taxon>Agaricomycetes</taxon>
        <taxon>Cantharellales</taxon>
        <taxon>Botryobasidiaceae</taxon>
        <taxon>Botryobasidium</taxon>
    </lineage>
</organism>
<evidence type="ECO:0000256" key="8">
    <source>
        <dbReference type="ARBA" id="ARBA00023136"/>
    </source>
</evidence>
<evidence type="ECO:0000256" key="4">
    <source>
        <dbReference type="ARBA" id="ARBA00022792"/>
    </source>
</evidence>
<protein>
    <recommendedName>
        <fullName evidence="10">Cytochrome b-c1 complex subunit 2, mitochondrial</fullName>
    </recommendedName>
</protein>
<dbReference type="SUPFAM" id="SSF63411">
    <property type="entry name" value="LuxS/MPP-like metallohydrolase"/>
    <property type="match status" value="2"/>
</dbReference>
<keyword evidence="7" id="KW-0496">Mitochondrion</keyword>
<dbReference type="InterPro" id="IPR011249">
    <property type="entry name" value="Metalloenz_LuxS/M16"/>
</dbReference>
<dbReference type="PANTHER" id="PTHR11851">
    <property type="entry name" value="METALLOPROTEASE"/>
    <property type="match status" value="1"/>
</dbReference>
<evidence type="ECO:0000256" key="6">
    <source>
        <dbReference type="ARBA" id="ARBA00022982"/>
    </source>
</evidence>
<dbReference type="FunCoup" id="A0A067MH08">
    <property type="interactions" value="234"/>
</dbReference>
<dbReference type="FunFam" id="3.30.830.10:FF:000039">
    <property type="entry name" value="Ubiquinol-cytochrome c reductase core subunit 2"/>
    <property type="match status" value="1"/>
</dbReference>
<dbReference type="FunFam" id="3.30.830.10:FF:000021">
    <property type="entry name" value="Cytochrome b-c1 complex subunit 2"/>
    <property type="match status" value="1"/>
</dbReference>
<dbReference type="Pfam" id="PF00675">
    <property type="entry name" value="Peptidase_M16"/>
    <property type="match status" value="1"/>
</dbReference>
<evidence type="ECO:0000256" key="7">
    <source>
        <dbReference type="ARBA" id="ARBA00023128"/>
    </source>
</evidence>
<keyword evidence="6" id="KW-0249">Electron transport</keyword>
<evidence type="ECO:0000256" key="1">
    <source>
        <dbReference type="ARBA" id="ARBA00004443"/>
    </source>
</evidence>